<reference evidence="8 9" key="1">
    <citation type="journal article" date="2017" name="PLoS Biol.">
        <title>The sea cucumber genome provides insights into morphological evolution and visceral regeneration.</title>
        <authorList>
            <person name="Zhang X."/>
            <person name="Sun L."/>
            <person name="Yuan J."/>
            <person name="Sun Y."/>
            <person name="Gao Y."/>
            <person name="Zhang L."/>
            <person name="Li S."/>
            <person name="Dai H."/>
            <person name="Hamel J.F."/>
            <person name="Liu C."/>
            <person name="Yu Y."/>
            <person name="Liu S."/>
            <person name="Lin W."/>
            <person name="Guo K."/>
            <person name="Jin S."/>
            <person name="Xu P."/>
            <person name="Storey K.B."/>
            <person name="Huan P."/>
            <person name="Zhang T."/>
            <person name="Zhou Y."/>
            <person name="Zhang J."/>
            <person name="Lin C."/>
            <person name="Li X."/>
            <person name="Xing L."/>
            <person name="Huo D."/>
            <person name="Sun M."/>
            <person name="Wang L."/>
            <person name="Mercier A."/>
            <person name="Li F."/>
            <person name="Yang H."/>
            <person name="Xiang J."/>
        </authorList>
    </citation>
    <scope>NUCLEOTIDE SEQUENCE [LARGE SCALE GENOMIC DNA]</scope>
    <source>
        <strain evidence="8">Shaxun</strain>
        <tissue evidence="8">Muscle</tissue>
    </source>
</reference>
<accession>A0A2G8K6Y2</accession>
<dbReference type="STRING" id="307972.A0A2G8K6Y2"/>
<dbReference type="EMBL" id="MRZV01000827">
    <property type="protein sequence ID" value="PIK43768.1"/>
    <property type="molecule type" value="Genomic_DNA"/>
</dbReference>
<feature type="domain" description="RRM" evidence="7">
    <location>
        <begin position="285"/>
        <end position="363"/>
    </location>
</feature>
<evidence type="ECO:0000256" key="2">
    <source>
        <dbReference type="ARBA" id="ARBA00015192"/>
    </source>
</evidence>
<evidence type="ECO:0000313" key="9">
    <source>
        <dbReference type="Proteomes" id="UP000230750"/>
    </source>
</evidence>
<evidence type="ECO:0000256" key="3">
    <source>
        <dbReference type="ARBA" id="ARBA00022884"/>
    </source>
</evidence>
<sequence>MSKSSQSMEEEMSRFEQEIADVTANLPKPPEIPKATGGRHGGSTSFIPHSVQRSPQCTAATTSSSTPFNDGRNGSMHMDRGMGPGRPGPGMGPRGPGHGMGPGCLGMAWALEDLAWHGPWRTWSRNDGTNAPLWPTTTSRTNGSNDGAKNDALQQPTVIAKPPTVYSAKPVKFTKNKGEQKEKKEKKKEQIETEEKKVEPVPEIKEPPPQMQPDPVPQYPVIPEPVLIPQQDPGPYGGFQPITGDNNTETSEPPLKKQKKKKVLRTAAGMVWEDESLTDWDPNDFRIFCGDLGNEINDETLTKVFSRYPSFIKAKVVRDKRSSKSKGYGFASFKDPNDFVQAMKEVNGKYVGNRPIKLRKSTWKDRNIDTVKKKQKEKERLGLR</sequence>
<dbReference type="InterPro" id="IPR012677">
    <property type="entry name" value="Nucleotide-bd_a/b_plait_sf"/>
</dbReference>
<dbReference type="Gene3D" id="3.30.70.330">
    <property type="match status" value="1"/>
</dbReference>
<dbReference type="InterPro" id="IPR035979">
    <property type="entry name" value="RBD_domain_sf"/>
</dbReference>
<dbReference type="CDD" id="cd12383">
    <property type="entry name" value="RRM_RBM42"/>
    <property type="match status" value="1"/>
</dbReference>
<dbReference type="SUPFAM" id="SSF54928">
    <property type="entry name" value="RNA-binding domain, RBD"/>
    <property type="match status" value="1"/>
</dbReference>
<evidence type="ECO:0000256" key="6">
    <source>
        <dbReference type="SAM" id="MobiDB-lite"/>
    </source>
</evidence>
<dbReference type="PANTHER" id="PTHR47640:SF11">
    <property type="entry name" value="RNA-BINDING PROTEIN 42"/>
    <property type="match status" value="1"/>
</dbReference>
<dbReference type="PROSITE" id="PS50102">
    <property type="entry name" value="RRM"/>
    <property type="match status" value="1"/>
</dbReference>
<dbReference type="PANTHER" id="PTHR47640">
    <property type="entry name" value="TRNA SELENOCYSTEINE 1-ASSOCIATED PROTEIN 1-RELATED-RELATED"/>
    <property type="match status" value="1"/>
</dbReference>
<evidence type="ECO:0000256" key="4">
    <source>
        <dbReference type="ARBA" id="ARBA00030574"/>
    </source>
</evidence>
<evidence type="ECO:0000259" key="7">
    <source>
        <dbReference type="PROSITE" id="PS50102"/>
    </source>
</evidence>
<name>A0A2G8K6Y2_STIJA</name>
<organism evidence="8 9">
    <name type="scientific">Stichopus japonicus</name>
    <name type="common">Sea cucumber</name>
    <dbReference type="NCBI Taxonomy" id="307972"/>
    <lineage>
        <taxon>Eukaryota</taxon>
        <taxon>Metazoa</taxon>
        <taxon>Echinodermata</taxon>
        <taxon>Eleutherozoa</taxon>
        <taxon>Echinozoa</taxon>
        <taxon>Holothuroidea</taxon>
        <taxon>Aspidochirotacea</taxon>
        <taxon>Aspidochirotida</taxon>
        <taxon>Stichopodidae</taxon>
        <taxon>Apostichopus</taxon>
    </lineage>
</organism>
<feature type="region of interest" description="Disordered" evidence="6">
    <location>
        <begin position="121"/>
        <end position="262"/>
    </location>
</feature>
<dbReference type="InterPro" id="IPR034215">
    <property type="entry name" value="RBM42_RRM"/>
</dbReference>
<evidence type="ECO:0000313" key="8">
    <source>
        <dbReference type="EMBL" id="PIK43768.1"/>
    </source>
</evidence>
<keyword evidence="3 5" id="KW-0694">RNA-binding</keyword>
<comment type="caution">
    <text evidence="8">The sequence shown here is derived from an EMBL/GenBank/DDBJ whole genome shotgun (WGS) entry which is preliminary data.</text>
</comment>
<feature type="compositionally biased region" description="Polar residues" evidence="6">
    <location>
        <begin position="123"/>
        <end position="157"/>
    </location>
</feature>
<dbReference type="InterPro" id="IPR000504">
    <property type="entry name" value="RRM_dom"/>
</dbReference>
<dbReference type="Pfam" id="PF00076">
    <property type="entry name" value="RRM_1"/>
    <property type="match status" value="1"/>
</dbReference>
<dbReference type="InterPro" id="IPR050825">
    <property type="entry name" value="RBM42_RBP45_47-like"/>
</dbReference>
<keyword evidence="9" id="KW-1185">Reference proteome</keyword>
<feature type="compositionally biased region" description="Gly residues" evidence="6">
    <location>
        <begin position="82"/>
        <end position="97"/>
    </location>
</feature>
<dbReference type="OrthoDB" id="1749473at2759"/>
<dbReference type="GO" id="GO:0003729">
    <property type="term" value="F:mRNA binding"/>
    <property type="evidence" value="ECO:0007669"/>
    <property type="project" value="InterPro"/>
</dbReference>
<evidence type="ECO:0000256" key="5">
    <source>
        <dbReference type="PROSITE-ProRule" id="PRU00176"/>
    </source>
</evidence>
<feature type="compositionally biased region" description="Basic and acidic residues" evidence="6">
    <location>
        <begin position="176"/>
        <end position="206"/>
    </location>
</feature>
<feature type="compositionally biased region" description="Pro residues" evidence="6">
    <location>
        <begin position="207"/>
        <end position="223"/>
    </location>
</feature>
<protein>
    <recommendedName>
        <fullName evidence="2">RNA-binding protein 42</fullName>
    </recommendedName>
    <alternativeName>
        <fullName evidence="4">RNA-binding motif protein 42</fullName>
    </alternativeName>
</protein>
<dbReference type="Proteomes" id="UP000230750">
    <property type="component" value="Unassembled WGS sequence"/>
</dbReference>
<evidence type="ECO:0000256" key="1">
    <source>
        <dbReference type="ARBA" id="ARBA00007408"/>
    </source>
</evidence>
<proteinExistence type="inferred from homology"/>
<feature type="compositionally biased region" description="Polar residues" evidence="6">
    <location>
        <begin position="42"/>
        <end position="68"/>
    </location>
</feature>
<dbReference type="SMART" id="SM00360">
    <property type="entry name" value="RRM"/>
    <property type="match status" value="1"/>
</dbReference>
<dbReference type="AlphaFoldDB" id="A0A2G8K6Y2"/>
<gene>
    <name evidence="8" type="ORF">BSL78_19403</name>
</gene>
<feature type="region of interest" description="Disordered" evidence="6">
    <location>
        <begin position="1"/>
        <end position="97"/>
    </location>
</feature>
<comment type="similarity">
    <text evidence="1">Belongs to the RRM RBM42 family.</text>
</comment>